<dbReference type="InterPro" id="IPR034660">
    <property type="entry name" value="DinB/YfiT-like"/>
</dbReference>
<dbReference type="Pfam" id="PF11716">
    <property type="entry name" value="MDMPI_N"/>
    <property type="match status" value="1"/>
</dbReference>
<gene>
    <name evidence="2" type="ORF">HD595_007201</name>
</gene>
<dbReference type="Gene3D" id="1.20.120.450">
    <property type="entry name" value="dinb family like domain"/>
    <property type="match status" value="1"/>
</dbReference>
<dbReference type="InterPro" id="IPR017520">
    <property type="entry name" value="CHP03086"/>
</dbReference>
<dbReference type="Proteomes" id="UP001320766">
    <property type="component" value="Unassembled WGS sequence"/>
</dbReference>
<dbReference type="NCBIfam" id="TIGR03086">
    <property type="entry name" value="TIGR03086 family metal-binding protein"/>
    <property type="match status" value="1"/>
</dbReference>
<protein>
    <submittedName>
        <fullName evidence="2">Uncharacterized protein (TIGR03086 family)</fullName>
    </submittedName>
</protein>
<evidence type="ECO:0000313" key="2">
    <source>
        <dbReference type="EMBL" id="MCP2351079.1"/>
    </source>
</evidence>
<feature type="domain" description="Mycothiol-dependent maleylpyruvate isomerase metal-binding" evidence="1">
    <location>
        <begin position="16"/>
        <end position="134"/>
    </location>
</feature>
<name>A0ABT1KDN2_9ACTN</name>
<proteinExistence type="predicted"/>
<accession>A0ABT1KDN2</accession>
<evidence type="ECO:0000259" key="1">
    <source>
        <dbReference type="Pfam" id="PF11716"/>
    </source>
</evidence>
<dbReference type="EMBL" id="JAMZEC010000001">
    <property type="protein sequence ID" value="MCP2351079.1"/>
    <property type="molecule type" value="Genomic_DNA"/>
</dbReference>
<dbReference type="InterPro" id="IPR017517">
    <property type="entry name" value="Maleyloyr_isom"/>
</dbReference>
<dbReference type="RefSeq" id="WP_253777028.1">
    <property type="nucleotide sequence ID" value="NZ_BAAAVE010000023.1"/>
</dbReference>
<dbReference type="SUPFAM" id="SSF109854">
    <property type="entry name" value="DinB/YfiT-like putative metalloenzymes"/>
    <property type="match status" value="1"/>
</dbReference>
<evidence type="ECO:0000313" key="3">
    <source>
        <dbReference type="Proteomes" id="UP001320766"/>
    </source>
</evidence>
<comment type="caution">
    <text evidence="2">The sequence shown here is derived from an EMBL/GenBank/DDBJ whole genome shotgun (WGS) entry which is preliminary data.</text>
</comment>
<reference evidence="2 3" key="1">
    <citation type="submission" date="2022-06" db="EMBL/GenBank/DDBJ databases">
        <title>Sequencing the genomes of 1000 actinobacteria strains.</title>
        <authorList>
            <person name="Klenk H.-P."/>
        </authorList>
    </citation>
    <scope>NUCLEOTIDE SEQUENCE [LARGE SCALE GENOMIC DNA]</scope>
    <source>
        <strain evidence="2 3">DSM 44170</strain>
    </source>
</reference>
<organism evidence="2 3">
    <name type="scientific">Nonomuraea roseoviolacea subsp. carminata</name>
    <dbReference type="NCBI Taxonomy" id="160689"/>
    <lineage>
        <taxon>Bacteria</taxon>
        <taxon>Bacillati</taxon>
        <taxon>Actinomycetota</taxon>
        <taxon>Actinomycetes</taxon>
        <taxon>Streptosporangiales</taxon>
        <taxon>Streptosporangiaceae</taxon>
        <taxon>Nonomuraea</taxon>
    </lineage>
</organism>
<dbReference type="NCBIfam" id="TIGR03083">
    <property type="entry name" value="maleylpyruvate isomerase family mycothiol-dependent enzyme"/>
    <property type="match status" value="1"/>
</dbReference>
<keyword evidence="3" id="KW-1185">Reference proteome</keyword>
<dbReference type="InterPro" id="IPR024344">
    <property type="entry name" value="MDMPI_metal-binding"/>
</dbReference>
<sequence length="201" mass="21327">MTDPTTADLRDLHRRALELAGRAVAQVTSADLDRPTPCAEWTLGELLRHMVSENRGFAGAAADPPARPPVWDDDDLGDDPFGAYQDSATAVVKAFSVPGFPDRQVEVREFGVFPGRAAIGMHLIDNLVHGWDVAVSIDVSYRPDPELVAAGLAVAARVPDTPASRGPGAAFDARVPVPGDAPDFQRLLGLLGRSPSWAAPC</sequence>